<reference evidence="2 3" key="1">
    <citation type="submission" date="2019-03" db="EMBL/GenBank/DDBJ databases">
        <title>First draft genome of Liparis tanakae, snailfish: a comprehensive survey of snailfish specific genes.</title>
        <authorList>
            <person name="Kim W."/>
            <person name="Song I."/>
            <person name="Jeong J.-H."/>
            <person name="Kim D."/>
            <person name="Kim S."/>
            <person name="Ryu S."/>
            <person name="Song J.Y."/>
            <person name="Lee S.K."/>
        </authorList>
    </citation>
    <scope>NUCLEOTIDE SEQUENCE [LARGE SCALE GENOMIC DNA]</scope>
    <source>
        <tissue evidence="2">Muscle</tissue>
    </source>
</reference>
<dbReference type="EMBL" id="SRLO01000445">
    <property type="protein sequence ID" value="TNN55810.1"/>
    <property type="molecule type" value="Genomic_DNA"/>
</dbReference>
<keyword evidence="3" id="KW-1185">Reference proteome</keyword>
<organism evidence="2 3">
    <name type="scientific">Liparis tanakae</name>
    <name type="common">Tanaka's snailfish</name>
    <dbReference type="NCBI Taxonomy" id="230148"/>
    <lineage>
        <taxon>Eukaryota</taxon>
        <taxon>Metazoa</taxon>
        <taxon>Chordata</taxon>
        <taxon>Craniata</taxon>
        <taxon>Vertebrata</taxon>
        <taxon>Euteleostomi</taxon>
        <taxon>Actinopterygii</taxon>
        <taxon>Neopterygii</taxon>
        <taxon>Teleostei</taxon>
        <taxon>Neoteleostei</taxon>
        <taxon>Acanthomorphata</taxon>
        <taxon>Eupercaria</taxon>
        <taxon>Perciformes</taxon>
        <taxon>Cottioidei</taxon>
        <taxon>Cottales</taxon>
        <taxon>Liparidae</taxon>
        <taxon>Liparis</taxon>
    </lineage>
</organism>
<gene>
    <name evidence="2" type="ORF">EYF80_033982</name>
</gene>
<name>A0A4Z2GRD9_9TELE</name>
<comment type="caution">
    <text evidence="2">The sequence shown here is derived from an EMBL/GenBank/DDBJ whole genome shotgun (WGS) entry which is preliminary data.</text>
</comment>
<evidence type="ECO:0000256" key="1">
    <source>
        <dbReference type="SAM" id="MobiDB-lite"/>
    </source>
</evidence>
<sequence length="63" mass="7190">MECKCCQPNQRKPAAKEPTATKHDHHLSPCEENKPPRTVRAQVLYGLLLSDQVCYIRQSLTRA</sequence>
<evidence type="ECO:0000313" key="2">
    <source>
        <dbReference type="EMBL" id="TNN55810.1"/>
    </source>
</evidence>
<dbReference type="AlphaFoldDB" id="A0A4Z2GRD9"/>
<accession>A0A4Z2GRD9</accession>
<proteinExistence type="predicted"/>
<evidence type="ECO:0000313" key="3">
    <source>
        <dbReference type="Proteomes" id="UP000314294"/>
    </source>
</evidence>
<dbReference type="Proteomes" id="UP000314294">
    <property type="component" value="Unassembled WGS sequence"/>
</dbReference>
<protein>
    <submittedName>
        <fullName evidence="2">Uncharacterized protein</fullName>
    </submittedName>
</protein>
<feature type="region of interest" description="Disordered" evidence="1">
    <location>
        <begin position="1"/>
        <end position="34"/>
    </location>
</feature>
<feature type="compositionally biased region" description="Basic and acidic residues" evidence="1">
    <location>
        <begin position="19"/>
        <end position="34"/>
    </location>
</feature>